<evidence type="ECO:0000256" key="1">
    <source>
        <dbReference type="SAM" id="MobiDB-lite"/>
    </source>
</evidence>
<keyword evidence="3" id="KW-1185">Reference proteome</keyword>
<accession>A0AAV5S2R5</accession>
<organism evidence="2 3">
    <name type="scientific">Maudiozyma humilis</name>
    <name type="common">Sour dough yeast</name>
    <name type="synonym">Kazachstania humilis</name>
    <dbReference type="NCBI Taxonomy" id="51915"/>
    <lineage>
        <taxon>Eukaryota</taxon>
        <taxon>Fungi</taxon>
        <taxon>Dikarya</taxon>
        <taxon>Ascomycota</taxon>
        <taxon>Saccharomycotina</taxon>
        <taxon>Saccharomycetes</taxon>
        <taxon>Saccharomycetales</taxon>
        <taxon>Saccharomycetaceae</taxon>
        <taxon>Maudiozyma</taxon>
    </lineage>
</organism>
<dbReference type="Proteomes" id="UP001377567">
    <property type="component" value="Unassembled WGS sequence"/>
</dbReference>
<evidence type="ECO:0000313" key="3">
    <source>
        <dbReference type="Proteomes" id="UP001377567"/>
    </source>
</evidence>
<dbReference type="AlphaFoldDB" id="A0AAV5S2R5"/>
<name>A0AAV5S2R5_MAUHU</name>
<dbReference type="EMBL" id="BTGD01000016">
    <property type="protein sequence ID" value="GMM57726.1"/>
    <property type="molecule type" value="Genomic_DNA"/>
</dbReference>
<gene>
    <name evidence="2" type="ORF">DAKH74_043420</name>
</gene>
<proteinExistence type="predicted"/>
<sequence>MLRVFKCGVRLPVFRAPGARFYAQGAPRAQVKPATGLDRSMVRPLVWVIVFGSLVTHVLGRRQEFADMEKRYALKTEILEGLIARARQGDAQVTEQLVERELALVNRMFVSDKSLGAREVEAALAKVGVAPRGQPALPDDSEASLEEVWKGILEDAQAEVEQVDVQEVDAPVDVSSHDDIVLDRAALRRLREAEQDEDKDFAQSTDQHLIVENPGDLSSSARFL</sequence>
<feature type="region of interest" description="Disordered" evidence="1">
    <location>
        <begin position="195"/>
        <end position="224"/>
    </location>
</feature>
<reference evidence="2 3" key="1">
    <citation type="journal article" date="2023" name="Elife">
        <title>Identification of key yeast species and microbe-microbe interactions impacting larval growth of Drosophila in the wild.</title>
        <authorList>
            <person name="Mure A."/>
            <person name="Sugiura Y."/>
            <person name="Maeda R."/>
            <person name="Honda K."/>
            <person name="Sakurai N."/>
            <person name="Takahashi Y."/>
            <person name="Watada M."/>
            <person name="Katoh T."/>
            <person name="Gotoh A."/>
            <person name="Gotoh Y."/>
            <person name="Taniguchi I."/>
            <person name="Nakamura K."/>
            <person name="Hayashi T."/>
            <person name="Katayama T."/>
            <person name="Uemura T."/>
            <person name="Hattori Y."/>
        </authorList>
    </citation>
    <scope>NUCLEOTIDE SEQUENCE [LARGE SCALE GENOMIC DNA]</scope>
    <source>
        <strain evidence="2 3">KH-74</strain>
    </source>
</reference>
<protein>
    <submittedName>
        <fullName evidence="2">Ina22 protein</fullName>
    </submittedName>
</protein>
<evidence type="ECO:0000313" key="2">
    <source>
        <dbReference type="EMBL" id="GMM57726.1"/>
    </source>
</evidence>
<comment type="caution">
    <text evidence="2">The sequence shown here is derived from an EMBL/GenBank/DDBJ whole genome shotgun (WGS) entry which is preliminary data.</text>
</comment>